<dbReference type="AlphaFoldDB" id="A0A0R2JHL6"/>
<organism evidence="2 3">
    <name type="scientific">Weissella kandleri</name>
    <dbReference type="NCBI Taxonomy" id="1616"/>
    <lineage>
        <taxon>Bacteria</taxon>
        <taxon>Bacillati</taxon>
        <taxon>Bacillota</taxon>
        <taxon>Bacilli</taxon>
        <taxon>Lactobacillales</taxon>
        <taxon>Lactobacillaceae</taxon>
        <taxon>Weissella</taxon>
    </lineage>
</organism>
<gene>
    <name evidence="2" type="ORF">IV73_GL000514</name>
</gene>
<feature type="domain" description="Regulatory protein YycH" evidence="1">
    <location>
        <begin position="47"/>
        <end position="408"/>
    </location>
</feature>
<dbReference type="Gene3D" id="3.10.450.310">
    <property type="match status" value="1"/>
</dbReference>
<dbReference type="InterPro" id="IPR042274">
    <property type="entry name" value="YycH/YycI_2"/>
</dbReference>
<dbReference type="Pfam" id="PF07435">
    <property type="entry name" value="YycH"/>
    <property type="match status" value="1"/>
</dbReference>
<dbReference type="STRING" id="1616.IV73_GL000514"/>
<dbReference type="Proteomes" id="UP000051655">
    <property type="component" value="Unassembled WGS sequence"/>
</dbReference>
<sequence>MLLSLFLSGWIWVQKVNQKGVNPVTQKDETSVVATRDANLSQLLVVNQSGVPYLVNDGRADLTKIINIMSNWQLGKPEVDTYTPQKFVQEMKLPDTILMAYANPVSGKLVGKTFGDKMFMAGVDGIKYIQLSTTDQDKSIQFFDEGRRKIYRFPLVQSNDKIKHLKLNAERGRVDLTYQKYQVQLTRLETTKIKIRSYLIETETPDNVADRLFDEKEYTQRQDDEKQRGIYNDGTRRQLIDNRVQGCYRYDYYPKQKVPMNQFDKRSDLANLLINEVYNDESMPYVRHYGQGNTLVYRPYIDNLPVFSDEDYGVLKFNLLNDQHLQIDFSKYVLRVPLPISKEREVTMGSWPGVKRQLVNANFDVTQIQDWMLGYEWTGDEKHQVAKLEPHWFIQLKDGEWYPVETYLKGV</sequence>
<protein>
    <recommendedName>
        <fullName evidence="1">Regulatory protein YycH domain-containing protein</fullName>
    </recommendedName>
</protein>
<evidence type="ECO:0000313" key="3">
    <source>
        <dbReference type="Proteomes" id="UP000051655"/>
    </source>
</evidence>
<comment type="caution">
    <text evidence="2">The sequence shown here is derived from an EMBL/GenBank/DDBJ whole genome shotgun (WGS) entry which is preliminary data.</text>
</comment>
<accession>A0A0R2JHL6</accession>
<dbReference type="Gene3D" id="3.30.310.160">
    <property type="entry name" value="YycH protein, domain 2"/>
    <property type="match status" value="1"/>
</dbReference>
<evidence type="ECO:0000259" key="1">
    <source>
        <dbReference type="Pfam" id="PF07435"/>
    </source>
</evidence>
<dbReference type="EMBL" id="JQBP01000002">
    <property type="protein sequence ID" value="KRN75350.1"/>
    <property type="molecule type" value="Genomic_DNA"/>
</dbReference>
<evidence type="ECO:0000313" key="2">
    <source>
        <dbReference type="EMBL" id="KRN75350.1"/>
    </source>
</evidence>
<proteinExistence type="predicted"/>
<keyword evidence="3" id="KW-1185">Reference proteome</keyword>
<reference evidence="2 3" key="1">
    <citation type="journal article" date="2015" name="Genome Announc.">
        <title>Expanding the biotechnology potential of lactobacilli through comparative genomics of 213 strains and associated genera.</title>
        <authorList>
            <person name="Sun Z."/>
            <person name="Harris H.M."/>
            <person name="McCann A."/>
            <person name="Guo C."/>
            <person name="Argimon S."/>
            <person name="Zhang W."/>
            <person name="Yang X."/>
            <person name="Jeffery I.B."/>
            <person name="Cooney J.C."/>
            <person name="Kagawa T.F."/>
            <person name="Liu W."/>
            <person name="Song Y."/>
            <person name="Salvetti E."/>
            <person name="Wrobel A."/>
            <person name="Rasinkangas P."/>
            <person name="Parkhill J."/>
            <person name="Rea M.C."/>
            <person name="O'Sullivan O."/>
            <person name="Ritari J."/>
            <person name="Douillard F.P."/>
            <person name="Paul Ross R."/>
            <person name="Yang R."/>
            <person name="Briner A.E."/>
            <person name="Felis G.E."/>
            <person name="de Vos W.M."/>
            <person name="Barrangou R."/>
            <person name="Klaenhammer T.R."/>
            <person name="Caufield P.W."/>
            <person name="Cui Y."/>
            <person name="Zhang H."/>
            <person name="O'Toole P.W."/>
        </authorList>
    </citation>
    <scope>NUCLEOTIDE SEQUENCE [LARGE SCALE GENOMIC DNA]</scope>
    <source>
        <strain evidence="2 3">DSM 20593</strain>
    </source>
</reference>
<dbReference type="InterPro" id="IPR009996">
    <property type="entry name" value="YycH"/>
</dbReference>
<dbReference type="PATRIC" id="fig|1616.3.peg.530"/>
<name>A0A0R2JHL6_9LACO</name>